<gene>
    <name evidence="2" type="ORF">T190423A01A_30294</name>
</gene>
<sequence>MSNFKLKSLNTIKLLAILFVAGLSFTACSDDHDHDDHDHEGEVITTFTYTLTNTTNNADVVTLTFEDLDGEGGQSGTYTISGPLTANATYNGAVELLNKTVPSTDDEYNITNEVKEESDEHEFFYSSSIAGITITKTDKDSKNNPLGVETTVATGAAGTGTLTALLKHEPTKPNDGTAAGAGGSTDIEVVFNITVQ</sequence>
<evidence type="ECO:0000313" key="3">
    <source>
        <dbReference type="Proteomes" id="UP001497527"/>
    </source>
</evidence>
<dbReference type="PROSITE" id="PS51257">
    <property type="entry name" value="PROKAR_LIPOPROTEIN"/>
    <property type="match status" value="1"/>
</dbReference>
<dbReference type="RefSeq" id="WP_348717224.1">
    <property type="nucleotide sequence ID" value="NZ_CAXJIO010000012.1"/>
</dbReference>
<accession>A0ABM9PC53</accession>
<dbReference type="Proteomes" id="UP001497527">
    <property type="component" value="Unassembled WGS sequence"/>
</dbReference>
<dbReference type="EMBL" id="CAXJIO010000012">
    <property type="protein sequence ID" value="CAL2103180.1"/>
    <property type="molecule type" value="Genomic_DNA"/>
</dbReference>
<organism evidence="2 3">
    <name type="scientific">Tenacibaculum polynesiense</name>
    <dbReference type="NCBI Taxonomy" id="3137857"/>
    <lineage>
        <taxon>Bacteria</taxon>
        <taxon>Pseudomonadati</taxon>
        <taxon>Bacteroidota</taxon>
        <taxon>Flavobacteriia</taxon>
        <taxon>Flavobacteriales</taxon>
        <taxon>Flavobacteriaceae</taxon>
        <taxon>Tenacibaculum</taxon>
    </lineage>
</organism>
<protein>
    <recommendedName>
        <fullName evidence="4">Type 1 periplasmic binding fold superfamily protein</fullName>
    </recommendedName>
</protein>
<evidence type="ECO:0000256" key="1">
    <source>
        <dbReference type="SAM" id="SignalP"/>
    </source>
</evidence>
<proteinExistence type="predicted"/>
<keyword evidence="1" id="KW-0732">Signal</keyword>
<evidence type="ECO:0008006" key="4">
    <source>
        <dbReference type="Google" id="ProtNLM"/>
    </source>
</evidence>
<feature type="signal peptide" evidence="1">
    <location>
        <begin position="1"/>
        <end position="29"/>
    </location>
</feature>
<evidence type="ECO:0000313" key="2">
    <source>
        <dbReference type="EMBL" id="CAL2103180.1"/>
    </source>
</evidence>
<comment type="caution">
    <text evidence="2">The sequence shown here is derived from an EMBL/GenBank/DDBJ whole genome shotgun (WGS) entry which is preliminary data.</text>
</comment>
<name>A0ABM9PC53_9FLAO</name>
<keyword evidence="3" id="KW-1185">Reference proteome</keyword>
<feature type="chain" id="PRO_5045232346" description="Type 1 periplasmic binding fold superfamily protein" evidence="1">
    <location>
        <begin position="30"/>
        <end position="196"/>
    </location>
</feature>
<reference evidence="2 3" key="1">
    <citation type="submission" date="2024-05" db="EMBL/GenBank/DDBJ databases">
        <authorList>
            <person name="Duchaud E."/>
        </authorList>
    </citation>
    <scope>NUCLEOTIDE SEQUENCE [LARGE SCALE GENOMIC DNA]</scope>
    <source>
        <strain evidence="2">Ena-SAMPLE-TAB-13-05-2024-13:56:06:370-140308</strain>
    </source>
</reference>